<dbReference type="Gene3D" id="1.10.287.2900">
    <property type="match status" value="1"/>
</dbReference>
<sequence length="73" mass="8051">MRATPKILGALDPARRDSRPILKLAQASKSCSAPAKAYGQCILANYQDARKDMCSTEFIAFKTCVQTAMGRKW</sequence>
<dbReference type="EMBL" id="CYGV01001223">
    <property type="protein sequence ID" value="CUA71188.1"/>
    <property type="molecule type" value="Genomic_DNA"/>
</dbReference>
<organism evidence="1 2">
    <name type="scientific">Rhizoctonia solani</name>
    <dbReference type="NCBI Taxonomy" id="456999"/>
    <lineage>
        <taxon>Eukaryota</taxon>
        <taxon>Fungi</taxon>
        <taxon>Dikarya</taxon>
        <taxon>Basidiomycota</taxon>
        <taxon>Agaricomycotina</taxon>
        <taxon>Agaricomycetes</taxon>
        <taxon>Cantharellales</taxon>
        <taxon>Ceratobasidiaceae</taxon>
        <taxon>Rhizoctonia</taxon>
    </lineage>
</organism>
<reference evidence="1 2" key="1">
    <citation type="submission" date="2015-07" db="EMBL/GenBank/DDBJ databases">
        <authorList>
            <person name="Noorani M."/>
        </authorList>
    </citation>
    <scope>NUCLEOTIDE SEQUENCE [LARGE SCALE GENOMIC DNA]</scope>
    <source>
        <strain evidence="1">BBA 69670</strain>
    </source>
</reference>
<dbReference type="Proteomes" id="UP000044841">
    <property type="component" value="Unassembled WGS sequence"/>
</dbReference>
<dbReference type="InterPro" id="IPR034595">
    <property type="entry name" value="NDUFAF8"/>
</dbReference>
<keyword evidence="2" id="KW-1185">Reference proteome</keyword>
<dbReference type="GO" id="GO:0005739">
    <property type="term" value="C:mitochondrion"/>
    <property type="evidence" value="ECO:0007669"/>
    <property type="project" value="InterPro"/>
</dbReference>
<evidence type="ECO:0000313" key="1">
    <source>
        <dbReference type="EMBL" id="CUA71188.1"/>
    </source>
</evidence>
<evidence type="ECO:0008006" key="3">
    <source>
        <dbReference type="Google" id="ProtNLM"/>
    </source>
</evidence>
<evidence type="ECO:0000313" key="2">
    <source>
        <dbReference type="Proteomes" id="UP000044841"/>
    </source>
</evidence>
<dbReference type="AlphaFoldDB" id="A0A0K6FYJ5"/>
<dbReference type="PANTHER" id="PTHR34561">
    <property type="entry name" value="NADH DEHYDROGENASE [UBIQUINONE] 1 ALPHA SUBCOMPLEX ASSEMBLY FACTOR 8"/>
    <property type="match status" value="1"/>
</dbReference>
<name>A0A0K6FYJ5_9AGAM</name>
<dbReference type="PANTHER" id="PTHR34561:SF1">
    <property type="entry name" value="NADH DEHYDROGENASE [UBIQUINONE] 1 ALPHA SUBCOMPLEX ASSEMBLY FACTOR 8"/>
    <property type="match status" value="1"/>
</dbReference>
<dbReference type="PROSITE" id="PS51808">
    <property type="entry name" value="CHCH"/>
    <property type="match status" value="1"/>
</dbReference>
<protein>
    <recommendedName>
        <fullName evidence="3">IMS import disulfide relay-system CHCH-CHCH-like Cx9C domain-containing protein</fullName>
    </recommendedName>
</protein>
<accession>A0A0K6FYJ5</accession>
<gene>
    <name evidence="1" type="ORF">RSOLAG22IIIB_04492</name>
</gene>
<dbReference type="GO" id="GO:0032981">
    <property type="term" value="P:mitochondrial respiratory chain complex I assembly"/>
    <property type="evidence" value="ECO:0007669"/>
    <property type="project" value="InterPro"/>
</dbReference>
<proteinExistence type="predicted"/>